<name>A0AAJ5X7L4_9SPHN</name>
<feature type="transmembrane region" description="Helical" evidence="7">
    <location>
        <begin position="26"/>
        <end position="48"/>
    </location>
</feature>
<evidence type="ECO:0000256" key="7">
    <source>
        <dbReference type="SAM" id="Phobius"/>
    </source>
</evidence>
<dbReference type="GO" id="GO:0005886">
    <property type="term" value="C:plasma membrane"/>
    <property type="evidence" value="ECO:0007669"/>
    <property type="project" value="UniProtKB-SubCell"/>
</dbReference>
<evidence type="ECO:0000256" key="5">
    <source>
        <dbReference type="ARBA" id="ARBA00022989"/>
    </source>
</evidence>
<keyword evidence="3" id="KW-1003">Cell membrane</keyword>
<keyword evidence="6 7" id="KW-0472">Membrane</keyword>
<evidence type="ECO:0000256" key="4">
    <source>
        <dbReference type="ARBA" id="ARBA00022692"/>
    </source>
</evidence>
<comment type="subcellular location">
    <subcellularLocation>
        <location evidence="1">Cell membrane</location>
        <topology evidence="1">Multi-pass membrane protein</topology>
    </subcellularLocation>
</comment>
<evidence type="ECO:0000256" key="1">
    <source>
        <dbReference type="ARBA" id="ARBA00004651"/>
    </source>
</evidence>
<keyword evidence="5 7" id="KW-1133">Transmembrane helix</keyword>
<comment type="similarity">
    <text evidence="2">Belongs to the DoxX family.</text>
</comment>
<dbReference type="InterPro" id="IPR051907">
    <property type="entry name" value="DoxX-like_oxidoreductase"/>
</dbReference>
<evidence type="ECO:0000256" key="2">
    <source>
        <dbReference type="ARBA" id="ARBA00006679"/>
    </source>
</evidence>
<feature type="transmembrane region" description="Helical" evidence="7">
    <location>
        <begin position="83"/>
        <end position="103"/>
    </location>
</feature>
<protein>
    <submittedName>
        <fullName evidence="8">DoxX family protein</fullName>
    </submittedName>
</protein>
<dbReference type="Proteomes" id="UP001218362">
    <property type="component" value="Chromosome"/>
</dbReference>
<sequence length="110" mass="11592">MAGLLFLSHGLQKLLAFPVPFPMALNPMSIAAGCIELVAGTLIAIGLFARPAAFIASGMCAVGYFMVHAPNGFYPIVNGGEQIALYSVLFLFMATRGAGVWSVEAATRKR</sequence>
<organism evidence="8 9">
    <name type="scientific">Candidatus Andeanibacterium colombiense</name>
    <dbReference type="NCBI Taxonomy" id="3121345"/>
    <lineage>
        <taxon>Bacteria</taxon>
        <taxon>Pseudomonadati</taxon>
        <taxon>Pseudomonadota</taxon>
        <taxon>Alphaproteobacteria</taxon>
        <taxon>Sphingomonadales</taxon>
        <taxon>Sphingomonadaceae</taxon>
        <taxon>Candidatus Andeanibacterium</taxon>
    </lineage>
</organism>
<dbReference type="Pfam" id="PF07681">
    <property type="entry name" value="DoxX"/>
    <property type="match status" value="1"/>
</dbReference>
<feature type="transmembrane region" description="Helical" evidence="7">
    <location>
        <begin position="55"/>
        <end position="77"/>
    </location>
</feature>
<gene>
    <name evidence="8" type="ORF">P0Y56_04145</name>
</gene>
<dbReference type="PANTHER" id="PTHR33452">
    <property type="entry name" value="OXIDOREDUCTASE CATD-RELATED"/>
    <property type="match status" value="1"/>
</dbReference>
<evidence type="ECO:0000256" key="3">
    <source>
        <dbReference type="ARBA" id="ARBA00022475"/>
    </source>
</evidence>
<dbReference type="InterPro" id="IPR032808">
    <property type="entry name" value="DoxX"/>
</dbReference>
<dbReference type="EMBL" id="CP119316">
    <property type="protein sequence ID" value="WEK47489.1"/>
    <property type="molecule type" value="Genomic_DNA"/>
</dbReference>
<evidence type="ECO:0000256" key="6">
    <source>
        <dbReference type="ARBA" id="ARBA00023136"/>
    </source>
</evidence>
<evidence type="ECO:0000313" key="8">
    <source>
        <dbReference type="EMBL" id="WEK47489.1"/>
    </source>
</evidence>
<dbReference type="KEGG" id="acob:P0Y56_04145"/>
<dbReference type="AlphaFoldDB" id="A0AAJ5X7L4"/>
<evidence type="ECO:0000313" key="9">
    <source>
        <dbReference type="Proteomes" id="UP001218362"/>
    </source>
</evidence>
<reference evidence="8" key="1">
    <citation type="submission" date="2023-03" db="EMBL/GenBank/DDBJ databases">
        <title>Andean soil-derived lignocellulolytic bacterial consortium as a source of novel taxa and putative plastic-active enzymes.</title>
        <authorList>
            <person name="Diaz-Garcia L."/>
            <person name="Chuvochina M."/>
            <person name="Feuerriegel G."/>
            <person name="Bunk B."/>
            <person name="Sproer C."/>
            <person name="Streit W.R."/>
            <person name="Rodriguez L.M."/>
            <person name="Overmann J."/>
            <person name="Jimenez D.J."/>
        </authorList>
    </citation>
    <scope>NUCLEOTIDE SEQUENCE</scope>
    <source>
        <strain evidence="8">MAG 26</strain>
    </source>
</reference>
<dbReference type="PANTHER" id="PTHR33452:SF4">
    <property type="entry name" value="BLL4328 PROTEIN"/>
    <property type="match status" value="1"/>
</dbReference>
<accession>A0AAJ5X7L4</accession>
<proteinExistence type="inferred from homology"/>
<keyword evidence="4 7" id="KW-0812">Transmembrane</keyword>